<dbReference type="InterPro" id="IPR037239">
    <property type="entry name" value="OSBP_sf"/>
</dbReference>
<reference evidence="3 4" key="1">
    <citation type="submission" date="2015-04" db="EMBL/GenBank/DDBJ databases">
        <title>Complete genome sequence of Schizopora paradoxa KUC8140, a cosmopolitan wood degrader in East Asia.</title>
        <authorList>
            <consortium name="DOE Joint Genome Institute"/>
            <person name="Min B."/>
            <person name="Park H."/>
            <person name="Jang Y."/>
            <person name="Kim J.-J."/>
            <person name="Kim K.H."/>
            <person name="Pangilinan J."/>
            <person name="Lipzen A."/>
            <person name="Riley R."/>
            <person name="Grigoriev I.V."/>
            <person name="Spatafora J.W."/>
            <person name="Choi I.-G."/>
        </authorList>
    </citation>
    <scope>NUCLEOTIDE SEQUENCE [LARGE SCALE GENOMIC DNA]</scope>
    <source>
        <strain evidence="3 4">KUC8140</strain>
    </source>
</reference>
<proteinExistence type="inferred from homology"/>
<dbReference type="Gene3D" id="6.10.250.1430">
    <property type="match status" value="1"/>
</dbReference>
<dbReference type="Gene3D" id="3.30.70.3490">
    <property type="match status" value="1"/>
</dbReference>
<evidence type="ECO:0000256" key="2">
    <source>
        <dbReference type="RuleBase" id="RU003844"/>
    </source>
</evidence>
<dbReference type="Gene3D" id="1.10.287.2720">
    <property type="match status" value="1"/>
</dbReference>
<dbReference type="STRING" id="27342.A0A0H2RY75"/>
<comment type="similarity">
    <text evidence="1 2">Belongs to the OSBP family.</text>
</comment>
<gene>
    <name evidence="3" type="ORF">SCHPADRAFT_822974</name>
</gene>
<name>A0A0H2RY75_9AGAM</name>
<keyword evidence="4" id="KW-1185">Reference proteome</keyword>
<protein>
    <submittedName>
        <fullName evidence="3">Oxysterol-binding protein</fullName>
    </submittedName>
</protein>
<dbReference type="OrthoDB" id="14833at2759"/>
<dbReference type="Pfam" id="PF01237">
    <property type="entry name" value="Oxysterol_BP"/>
    <property type="match status" value="1"/>
</dbReference>
<dbReference type="FunCoup" id="A0A0H2RY75">
    <property type="interactions" value="58"/>
</dbReference>
<dbReference type="EMBL" id="KQ085914">
    <property type="protein sequence ID" value="KLO16577.1"/>
    <property type="molecule type" value="Genomic_DNA"/>
</dbReference>
<dbReference type="SUPFAM" id="SSF144000">
    <property type="entry name" value="Oxysterol-binding protein-like"/>
    <property type="match status" value="1"/>
</dbReference>
<dbReference type="Proteomes" id="UP000053477">
    <property type="component" value="Unassembled WGS sequence"/>
</dbReference>
<organism evidence="3 4">
    <name type="scientific">Schizopora paradoxa</name>
    <dbReference type="NCBI Taxonomy" id="27342"/>
    <lineage>
        <taxon>Eukaryota</taxon>
        <taxon>Fungi</taxon>
        <taxon>Dikarya</taxon>
        <taxon>Basidiomycota</taxon>
        <taxon>Agaricomycotina</taxon>
        <taxon>Agaricomycetes</taxon>
        <taxon>Hymenochaetales</taxon>
        <taxon>Schizoporaceae</taxon>
        <taxon>Schizopora</taxon>
    </lineage>
</organism>
<accession>A0A0H2RY75</accession>
<dbReference type="InterPro" id="IPR000648">
    <property type="entry name" value="Oxysterol-bd"/>
</dbReference>
<sequence length="400" mass="44649">MHFFVKSSSAQGSVWTSFLKSIATFSGDLSNLTAPPFILSPVSLTEFPAYWCEHPELFAAIVDGKTPEERALRVLKWFICTLRGQYTTRNEDMGSEKKPLNPVLGEVFYGHWPDKDGRGRTDLVVEQVSHHPPITAFHIENKSKGVSLQGHNAQKTSFSTVNMAPSIIVKQIGHSVLTIELPTGVKEQYLITLPKLVIAGLVYGKPYIELAENSYIASSTGYLSTIAYTGKGWSWNSVAHTFKAVVTQPLLSSSNSKPVPLYTFEGQWDGKSINTANKTVFTNTGKDGENGHKELVTVAPIEAQQARFESRKLWQVVSEGIRTGNFDVAAKDKARIENEQRQMRAAEREKGETWQLIHFERVESDPVYDKLAVMLKDTGVPLKEDCYVFQHNAPVIEDKE</sequence>
<dbReference type="GO" id="GO:0008142">
    <property type="term" value="F:oxysterol binding"/>
    <property type="evidence" value="ECO:0007669"/>
    <property type="project" value="TreeGrafter"/>
</dbReference>
<dbReference type="PANTHER" id="PTHR10972">
    <property type="entry name" value="OXYSTEROL-BINDING PROTEIN-RELATED"/>
    <property type="match status" value="1"/>
</dbReference>
<dbReference type="AlphaFoldDB" id="A0A0H2RY75"/>
<dbReference type="Gene3D" id="2.40.160.120">
    <property type="match status" value="1"/>
</dbReference>
<dbReference type="GO" id="GO:0005829">
    <property type="term" value="C:cytosol"/>
    <property type="evidence" value="ECO:0007669"/>
    <property type="project" value="TreeGrafter"/>
</dbReference>
<evidence type="ECO:0000256" key="1">
    <source>
        <dbReference type="ARBA" id="ARBA00008842"/>
    </source>
</evidence>
<dbReference type="PANTHER" id="PTHR10972:SF184">
    <property type="entry name" value="OXYSTEROL-BINDING PROTEIN HOMOLOG 4-RELATED"/>
    <property type="match status" value="1"/>
</dbReference>
<dbReference type="PROSITE" id="PS01013">
    <property type="entry name" value="OSBP"/>
    <property type="match status" value="1"/>
</dbReference>
<evidence type="ECO:0000313" key="4">
    <source>
        <dbReference type="Proteomes" id="UP000053477"/>
    </source>
</evidence>
<dbReference type="GO" id="GO:0016020">
    <property type="term" value="C:membrane"/>
    <property type="evidence" value="ECO:0007669"/>
    <property type="project" value="TreeGrafter"/>
</dbReference>
<evidence type="ECO:0000313" key="3">
    <source>
        <dbReference type="EMBL" id="KLO16577.1"/>
    </source>
</evidence>
<dbReference type="InParanoid" id="A0A0H2RY75"/>
<dbReference type="InterPro" id="IPR018494">
    <property type="entry name" value="Oxysterol-bd_CS"/>
</dbReference>